<evidence type="ECO:0000313" key="3">
    <source>
        <dbReference type="Proteomes" id="UP000734271"/>
    </source>
</evidence>
<dbReference type="Pfam" id="PF22768">
    <property type="entry name" value="SPP1_Dit"/>
    <property type="match status" value="1"/>
</dbReference>
<dbReference type="RefSeq" id="WP_223419016.1">
    <property type="nucleotide sequence ID" value="NZ_JAIPME010000002.1"/>
</dbReference>
<organism evidence="2 3">
    <name type="scientific">Anaerococcus murdochii</name>
    <dbReference type="NCBI Taxonomy" id="411577"/>
    <lineage>
        <taxon>Bacteria</taxon>
        <taxon>Bacillati</taxon>
        <taxon>Bacillota</taxon>
        <taxon>Tissierellia</taxon>
        <taxon>Tissierellales</taxon>
        <taxon>Peptoniphilaceae</taxon>
        <taxon>Anaerococcus</taxon>
    </lineage>
</organism>
<dbReference type="EMBL" id="JAIPME010000002">
    <property type="protein sequence ID" value="MBZ2386689.1"/>
    <property type="molecule type" value="Genomic_DNA"/>
</dbReference>
<reference evidence="2 3" key="1">
    <citation type="submission" date="2021-08" db="EMBL/GenBank/DDBJ databases">
        <title>FDA dAtabase for Regulatory Grade micrObial Sequences (FDA-ARGOS): Supporting development and validation of Infectious Disease Dx tests.</title>
        <authorList>
            <person name="Sproer C."/>
            <person name="Gronow S."/>
            <person name="Severitt S."/>
            <person name="Schroder I."/>
            <person name="Tallon L."/>
            <person name="Sadzewicz L."/>
            <person name="Zhao X."/>
            <person name="Boylan J."/>
            <person name="Ott S."/>
            <person name="Bowen H."/>
            <person name="Vavikolanu K."/>
            <person name="Hazen T."/>
            <person name="Aluvathingal J."/>
            <person name="Nadendla S."/>
            <person name="Lowell S."/>
            <person name="Myers T."/>
            <person name="Yan Y."/>
            <person name="Sichtig H."/>
        </authorList>
    </citation>
    <scope>NUCLEOTIDE SEQUENCE [LARGE SCALE GENOMIC DNA]</scope>
    <source>
        <strain evidence="2 3">FDAARGOS_1460</strain>
    </source>
</reference>
<dbReference type="Proteomes" id="UP000734271">
    <property type="component" value="Unassembled WGS sequence"/>
</dbReference>
<protein>
    <submittedName>
        <fullName evidence="2">Phage tail family protein</fullName>
    </submittedName>
</protein>
<name>A0ABS7SYS5_9FIRM</name>
<dbReference type="Gene3D" id="2.40.30.200">
    <property type="match status" value="1"/>
</dbReference>
<keyword evidence="3" id="KW-1185">Reference proteome</keyword>
<accession>A0ABS7SYS5</accession>
<proteinExistence type="predicted"/>
<dbReference type="Gene3D" id="2.60.120.860">
    <property type="match status" value="1"/>
</dbReference>
<feature type="domain" description="Siphovirus-type tail component C-terminal" evidence="1">
    <location>
        <begin position="158"/>
        <end position="245"/>
    </location>
</feature>
<evidence type="ECO:0000313" key="2">
    <source>
        <dbReference type="EMBL" id="MBZ2386689.1"/>
    </source>
</evidence>
<dbReference type="InterPro" id="IPR054738">
    <property type="entry name" value="Siphovirus-type_tail_C"/>
</dbReference>
<sequence length="250" mass="28515">MEKGVLVDDISYNPIADRVLFNGINLAQYGVLEKVDRNFAPGIRVKTKEIQGRNGVLYKGKELEPLYIDIYLRIFKGIDLGKVMNMIYKNTSSDKLGVLNYKDSRVFYDAVVVDYNIEEAHRDLQKLIKITFLVPSGSGRSRSYVETGSFTDKTVRLGGNLPTYPIFTFEGSGGKIYSYDKDGGEIIIKSGASRKFEIDSKNETVFASGSLDMKRLDWASDFFMIYDGMRVRSTVPVKMKYYERYMYDES</sequence>
<comment type="caution">
    <text evidence="2">The sequence shown here is derived from an EMBL/GenBank/DDBJ whole genome shotgun (WGS) entry which is preliminary data.</text>
</comment>
<gene>
    <name evidence="2" type="ORF">K8P03_05170</name>
</gene>
<evidence type="ECO:0000259" key="1">
    <source>
        <dbReference type="Pfam" id="PF22768"/>
    </source>
</evidence>